<gene>
    <name evidence="7" type="ORF">M0812_22338</name>
</gene>
<evidence type="ECO:0000256" key="4">
    <source>
        <dbReference type="ARBA" id="ARBA00023054"/>
    </source>
</evidence>
<accession>A0AAV7YYB4</accession>
<evidence type="ECO:0000256" key="1">
    <source>
        <dbReference type="ARBA" id="ARBA00004123"/>
    </source>
</evidence>
<reference evidence="7" key="1">
    <citation type="submission" date="2022-08" db="EMBL/GenBank/DDBJ databases">
        <title>Novel sulphate-reducing endosymbionts in the free-living metamonad Anaeramoeba.</title>
        <authorList>
            <person name="Jerlstrom-Hultqvist J."/>
            <person name="Cepicka I."/>
            <person name="Gallot-Lavallee L."/>
            <person name="Salas-Leiva D."/>
            <person name="Curtis B.A."/>
            <person name="Zahonova K."/>
            <person name="Pipaliya S."/>
            <person name="Dacks J."/>
            <person name="Roger A.J."/>
        </authorList>
    </citation>
    <scope>NUCLEOTIDE SEQUENCE</scope>
    <source>
        <strain evidence="7">Busselton2</strain>
    </source>
</reference>
<keyword evidence="3" id="KW-0805">Transcription regulation</keyword>
<dbReference type="EMBL" id="JANTQA010000047">
    <property type="protein sequence ID" value="KAJ3433380.1"/>
    <property type="molecule type" value="Genomic_DNA"/>
</dbReference>
<organism evidence="7 8">
    <name type="scientific">Anaeramoeba flamelloides</name>
    <dbReference type="NCBI Taxonomy" id="1746091"/>
    <lineage>
        <taxon>Eukaryota</taxon>
        <taxon>Metamonada</taxon>
        <taxon>Anaeramoebidae</taxon>
        <taxon>Anaeramoeba</taxon>
    </lineage>
</organism>
<evidence type="ECO:0000313" key="8">
    <source>
        <dbReference type="Proteomes" id="UP001146793"/>
    </source>
</evidence>
<evidence type="ECO:0000313" key="7">
    <source>
        <dbReference type="EMBL" id="KAJ3433380.1"/>
    </source>
</evidence>
<comment type="subcellular location">
    <subcellularLocation>
        <location evidence="1">Nucleus</location>
    </subcellularLocation>
</comment>
<sequence length="125" mass="14629">MSISSEKEDLILPLLDELETTFNKCLFIISGNEQKENFRDQTKLVKENIQTFVKTSKLIDKELILVKIKSSNEKSNYELQNEVGRLKKGIENKEKLINNANELLSKWDRILTEKNQDNLQLINEF</sequence>
<comment type="similarity">
    <text evidence="2">Belongs to the Mediator complex subunit 28 family.</text>
</comment>
<proteinExistence type="inferred from homology"/>
<dbReference type="InterPro" id="IPR021640">
    <property type="entry name" value="Mediator_Med28"/>
</dbReference>
<dbReference type="Pfam" id="PF11594">
    <property type="entry name" value="Med28"/>
    <property type="match status" value="1"/>
</dbReference>
<protein>
    <submittedName>
        <fullName evidence="7">Mediator complex subunit</fullName>
    </submittedName>
</protein>
<evidence type="ECO:0000256" key="6">
    <source>
        <dbReference type="ARBA" id="ARBA00023242"/>
    </source>
</evidence>
<keyword evidence="5" id="KW-0804">Transcription</keyword>
<name>A0AAV7YYB4_9EUKA</name>
<keyword evidence="6" id="KW-0539">Nucleus</keyword>
<evidence type="ECO:0000256" key="3">
    <source>
        <dbReference type="ARBA" id="ARBA00023015"/>
    </source>
</evidence>
<comment type="caution">
    <text evidence="7">The sequence shown here is derived from an EMBL/GenBank/DDBJ whole genome shotgun (WGS) entry which is preliminary data.</text>
</comment>
<dbReference type="Proteomes" id="UP001146793">
    <property type="component" value="Unassembled WGS sequence"/>
</dbReference>
<evidence type="ECO:0000256" key="2">
    <source>
        <dbReference type="ARBA" id="ARBA00005571"/>
    </source>
</evidence>
<keyword evidence="4" id="KW-0175">Coiled coil</keyword>
<evidence type="ECO:0000256" key="5">
    <source>
        <dbReference type="ARBA" id="ARBA00023163"/>
    </source>
</evidence>
<dbReference type="GO" id="GO:0005634">
    <property type="term" value="C:nucleus"/>
    <property type="evidence" value="ECO:0007669"/>
    <property type="project" value="UniProtKB-SubCell"/>
</dbReference>
<dbReference type="AlphaFoldDB" id="A0AAV7YYB4"/>